<dbReference type="InterPro" id="IPR014756">
    <property type="entry name" value="Ig_E-set"/>
</dbReference>
<feature type="repeat" description="Filamin" evidence="4">
    <location>
        <begin position="375"/>
        <end position="452"/>
    </location>
</feature>
<dbReference type="Proteomes" id="UP001303046">
    <property type="component" value="Unassembled WGS sequence"/>
</dbReference>
<proteinExistence type="inferred from homology"/>
<evidence type="ECO:0000256" key="2">
    <source>
        <dbReference type="ARBA" id="ARBA00022737"/>
    </source>
</evidence>
<feature type="repeat" description="Filamin" evidence="4">
    <location>
        <begin position="1333"/>
        <end position="1422"/>
    </location>
</feature>
<dbReference type="InterPro" id="IPR001589">
    <property type="entry name" value="Actinin_actin-bd_CS"/>
</dbReference>
<evidence type="ECO:0000256" key="3">
    <source>
        <dbReference type="ARBA" id="ARBA00023203"/>
    </source>
</evidence>
<evidence type="ECO:0000256" key="1">
    <source>
        <dbReference type="ARBA" id="ARBA00009238"/>
    </source>
</evidence>
<feature type="compositionally biased region" description="Polar residues" evidence="5">
    <location>
        <begin position="1605"/>
        <end position="1616"/>
    </location>
</feature>
<sequence length="2519" mass="272941">MYDPHPHGKLREHDQEQEVIPAIRLDDAEWKIIQQNTFTRWVNNHLKKAGDSIQSLETDFSDGLKLISLAAVLSQKNVGRFNKKVNFRSQKLENVSLALKFFQDVEHIKIVNIDSSHIVDQNKKLILGLIWTLILHYSISMGWVQERNEGQPEETPKQKLLNWIRSKLPSGMPVTNFTSDWNDGVAVGALVNALVPGAVMDWEQWTPENALENTEKAMQIAQNRLGVEPLITPGELIHPEIDEMSVMTYLSQFPAAKLDHVKRPVQPEEPIVSGSIEDLNDFPVVNMPSEFIVNVIGDGYKPKLKITDPDGREVHHTVAEDNPHKFTVTYTPLRDGVHHISLALRDIALGTVTSIDRGSRTVEVLPVVRLCSYTDRVRVGDVVPLRVEGAIKGVVEVVVVDAVGGEHALAVIEGPGRGVFTCEYVPKHPGLHTLNVFYNRTAIHGSPFPLRAADRNNFFIWGRGINDDGIRINDTVPVYVDNREPYTEHENDIKVKVVTDSGLELPVRRSKEGLRSTFIYTPTTTGKHLVYVTNNNEPIGQSPYKVNISPPTRSRVRAFGTGLEGGVMNQQSVFSVETNGDADRLAFSIEGPSKTEIACQDRGQGAALVAYTPKEPGVYKVNVLAGGEHISESPFVLMVDPPKPGFQPSAARLTGVEPELQFVPGEPVPFRIDTRHTGVVDDAPRVEVLDKDLTLLPTSGSQINPGIYGYSFTPKKSGKYHICASLNGVAIPGSPFPVNVHEPIDLSKLKIFGPGVDGPVKCQEPTHFTIDAKQAGPGAVEVSLADRKGQTVAIDVLDNNDGSFTVKYTAPRPGAYQLNVVFAGAQVPPIEINVEPQVDTSGIRVTGLENAIVTVNCEQEAHVFTPDGDNTRIVITSPSGSIVEAIIESTDTGLRVCFTPSEIGDYSISVTYRDLPIGTPYLLHSVPDGNKAEAEYVVSRCGPPRADLVTVAGPGLGPVIAQRSTHVFIDTTSAGFGDIDLFVDGPTRTPIHCVDNHDGTLTMYYVPKTPGVYYLRVMFDSNHIAGSPFQVLALPALLTSSLAADHDKTESSFTTLSSADVLRGHRFNVGVDIGNLIPHGSGVKMIANINGKLVEVPMKRTGAASHGGVFIAHEVGKTNVKVLFDNAVVKEANISVRDGCDASKCTATGEGLRSAIVGKPARFDIDAQNAGNGELFVQLVGPAEAKNKCRDNADGSCTVEYVPSVPGEYSIGICYGSEKKKDHVPGSPFRAIVDYPYDPSRISVNGLRSNSFSEARVGTPVSFDIDASLTHDAPITVTVPPVYQQPLLEKDKISPRLYHVRFTPVGEPGSIVPVEIRYDGKPIPFSPFRIKLLPETEVAKIKVSGLDGSAHPFDVSASREAAALVDVSNCGKVSDLKASVVGPDARPRDCVVKEATIPQHYEVRFPTDMAGHYKADIFINGEKAGDAVDVYAKKSGHKDDVKLMVRSYGPSVSTLNKKLNCAQVPIGDWSIVSYDRNRSEPSARLAVVPRSPTAVRYDVESKSLGSGRFRDLVKFHPTKPGPNTLDVYYGGDKVDEIYYEAVPADHGRALKSHVQQVQQDPIEAYERKYYSGVSSNNNNTKEYTSSRYSTSPTSDRYRYAASPPSVLSNKSSFDQKPSSVTSSPPPSRSTASSPPQRSVTPPTTARSFTSPPVSSPNSTAFYTREFKLNVPPYVRPESLKAFVTMPSKNTDQAEIIDNHDGTIQVKYVPKKHGAHELSIVQDGAHISGSPLRFFVDGYKDGFATVYGPGLLNSIVGEPAAFTVCAKGSAAKELSVSIEGPAQSTIKIHDNKDGTCSVTWVPPVPGEYKVHVKLGGKEVHDSPFTVLVAGEGQKRAHLSVGSTSEVALNITQSELKGISASIKSPSGIEEPCFVRLIEGGRLGVSFTPREAGEHLISVKRDGKLLPKAPFKIKVDKSQVGDASKVEVSGSGKMKAECLKDNEILIDTSKAGYGGLSVSVQGPSKAELTCKEVKAGLIKVNYKPTEPGVYVVAVKFADNHVKDSPFTVHCTGKGAGRKVEEIHKKAEQAGLCLPNKEALVFLKLPNVTPMNSGARVLDPKGRTEDVEMRDLGDQFFQIRFMPKMEGVHHLSILHKDAHIYGSPLQYTVGPFAEGGAHKVRASGLGVVRGETNFPQSFNIYTREAGAGNLSVTMEGPSKAVMAFHDHKDGNCHVQYKVDQPGEYIVAIKFNDQHIADSPFKVFIAPATGEARKLELAQFHDQGIPAGKAFTFTVLTHRARGHLEAKVVTPTNEIETIDIVPIEDGESYALRFLPKESGNHYIHVTLDGAPMRDSPFRLRVGGRDQCDPTALSVTGDGIRRGTTGQKCEFVVSTANAGAGVLNVQLDGPSKATLDAYELERGYKVRYTPLAPGDYIAAIKYNGIHIPGSPFKIHVEGKVLGGNGYNESSFVKIDAVAKTSKGTVATVPEYKGDASKVEAKGAGLNKFFPGRPAVFTIDTAVAGPNILMVGVVTTKGPCEEVVVKHHGNGHYIVTYKVPDRVKGFIFIKYGDQEIPGSPFAIEP</sequence>
<keyword evidence="2" id="KW-0677">Repeat</keyword>
<dbReference type="CDD" id="cd21230">
    <property type="entry name" value="CH_FLN_rpt2"/>
    <property type="match status" value="1"/>
</dbReference>
<evidence type="ECO:0000256" key="5">
    <source>
        <dbReference type="SAM" id="MobiDB-lite"/>
    </source>
</evidence>
<dbReference type="InterPro" id="IPR001715">
    <property type="entry name" value="CH_dom"/>
</dbReference>
<comment type="caution">
    <text evidence="7">The sequence shown here is derived from an EMBL/GenBank/DDBJ whole genome shotgun (WGS) entry which is preliminary data.</text>
</comment>
<protein>
    <recommendedName>
        <fullName evidence="6">Calponin-homology (CH) domain-containing protein</fullName>
    </recommendedName>
</protein>
<feature type="repeat" description="Filamin" evidence="4">
    <location>
        <begin position="1629"/>
        <end position="1735"/>
    </location>
</feature>
<dbReference type="InterPro" id="IPR036872">
    <property type="entry name" value="CH_dom_sf"/>
</dbReference>
<feature type="repeat" description="Filamin" evidence="4">
    <location>
        <begin position="1445"/>
        <end position="1543"/>
    </location>
</feature>
<dbReference type="Gene3D" id="2.60.40.10">
    <property type="entry name" value="Immunoglobulins"/>
    <property type="match status" value="20"/>
</dbReference>
<dbReference type="PANTHER" id="PTHR38537">
    <property type="entry name" value="JITTERBUG, ISOFORM N"/>
    <property type="match status" value="1"/>
</dbReference>
<dbReference type="InterPro" id="IPR044801">
    <property type="entry name" value="Filamin"/>
</dbReference>
<feature type="repeat" description="Filamin" evidence="4">
    <location>
        <begin position="2109"/>
        <end position="2201"/>
    </location>
</feature>
<dbReference type="InterPro" id="IPR017868">
    <property type="entry name" value="Filamin/ABP280_repeat-like"/>
</dbReference>
<name>A0ABR1DIX6_NECAM</name>
<feature type="region of interest" description="Disordered" evidence="5">
    <location>
        <begin position="1572"/>
        <end position="1656"/>
    </location>
</feature>
<feature type="repeat" description="Filamin" evidence="4">
    <location>
        <begin position="2203"/>
        <end position="2297"/>
    </location>
</feature>
<dbReference type="Pfam" id="PF00307">
    <property type="entry name" value="CH"/>
    <property type="match status" value="2"/>
</dbReference>
<reference evidence="7 8" key="1">
    <citation type="submission" date="2023-08" db="EMBL/GenBank/DDBJ databases">
        <title>A Necator americanus chromosomal reference genome.</title>
        <authorList>
            <person name="Ilik V."/>
            <person name="Petrzelkova K.J."/>
            <person name="Pardy F."/>
            <person name="Fuh T."/>
            <person name="Niatou-Singa F.S."/>
            <person name="Gouil Q."/>
            <person name="Baker L."/>
            <person name="Ritchie M.E."/>
            <person name="Jex A.R."/>
            <person name="Gazzola D."/>
            <person name="Li H."/>
            <person name="Toshio Fujiwara R."/>
            <person name="Zhan B."/>
            <person name="Aroian R.V."/>
            <person name="Pafco B."/>
            <person name="Schwarz E.M."/>
        </authorList>
    </citation>
    <scope>NUCLEOTIDE SEQUENCE [LARGE SCALE GENOMIC DNA]</scope>
    <source>
        <strain evidence="7 8">Aroian</strain>
        <tissue evidence="7">Whole animal</tissue>
    </source>
</reference>
<dbReference type="CDD" id="cd21311">
    <property type="entry name" value="CH_dFLNA-like_rpt1"/>
    <property type="match status" value="1"/>
</dbReference>
<feature type="repeat" description="Filamin" evidence="4">
    <location>
        <begin position="548"/>
        <end position="639"/>
    </location>
</feature>
<feature type="repeat" description="Filamin" evidence="4">
    <location>
        <begin position="741"/>
        <end position="836"/>
    </location>
</feature>
<dbReference type="Pfam" id="PF00630">
    <property type="entry name" value="Filamin"/>
    <property type="match status" value="18"/>
</dbReference>
<dbReference type="InterPro" id="IPR001298">
    <property type="entry name" value="Filamin/ABP280_rpt"/>
</dbReference>
<feature type="repeat" description="Filamin" evidence="4">
    <location>
        <begin position="643"/>
        <end position="740"/>
    </location>
</feature>
<evidence type="ECO:0000313" key="8">
    <source>
        <dbReference type="Proteomes" id="UP001303046"/>
    </source>
</evidence>
<keyword evidence="8" id="KW-1185">Reference proteome</keyword>
<organism evidence="7 8">
    <name type="scientific">Necator americanus</name>
    <name type="common">Human hookworm</name>
    <dbReference type="NCBI Taxonomy" id="51031"/>
    <lineage>
        <taxon>Eukaryota</taxon>
        <taxon>Metazoa</taxon>
        <taxon>Ecdysozoa</taxon>
        <taxon>Nematoda</taxon>
        <taxon>Chromadorea</taxon>
        <taxon>Rhabditida</taxon>
        <taxon>Rhabditina</taxon>
        <taxon>Rhabditomorpha</taxon>
        <taxon>Strongyloidea</taxon>
        <taxon>Ancylostomatidae</taxon>
        <taxon>Bunostominae</taxon>
        <taxon>Necator</taxon>
    </lineage>
</organism>
<feature type="compositionally biased region" description="Polar residues" evidence="5">
    <location>
        <begin position="1572"/>
        <end position="1582"/>
    </location>
</feature>
<feature type="repeat" description="Filamin" evidence="4">
    <location>
        <begin position="2300"/>
        <end position="2391"/>
    </location>
</feature>
<feature type="compositionally biased region" description="Low complexity" evidence="5">
    <location>
        <begin position="1617"/>
        <end position="1638"/>
    </location>
</feature>
<feature type="domain" description="Calponin-homology (CH)" evidence="6">
    <location>
        <begin position="154"/>
        <end position="258"/>
    </location>
</feature>
<dbReference type="SMART" id="SM00557">
    <property type="entry name" value="IG_FLMN"/>
    <property type="match status" value="19"/>
</dbReference>
<evidence type="ECO:0000259" key="6">
    <source>
        <dbReference type="PROSITE" id="PS50021"/>
    </source>
</evidence>
<feature type="repeat" description="Filamin" evidence="4">
    <location>
        <begin position="2052"/>
        <end position="2106"/>
    </location>
</feature>
<feature type="domain" description="Calponin-homology (CH)" evidence="6">
    <location>
        <begin position="32"/>
        <end position="138"/>
    </location>
</feature>
<feature type="repeat" description="Filamin" evidence="4">
    <location>
        <begin position="1234"/>
        <end position="1332"/>
    </location>
</feature>
<feature type="repeat" description="Filamin" evidence="4">
    <location>
        <begin position="941"/>
        <end position="1033"/>
    </location>
</feature>
<dbReference type="InterPro" id="IPR013783">
    <property type="entry name" value="Ig-like_fold"/>
</dbReference>
<feature type="repeat" description="Filamin" evidence="4">
    <location>
        <begin position="262"/>
        <end position="364"/>
    </location>
</feature>
<feature type="repeat" description="Filamin" evidence="4">
    <location>
        <begin position="1916"/>
        <end position="2008"/>
    </location>
</feature>
<feature type="repeat" description="Filamin" evidence="4">
    <location>
        <begin position="1825"/>
        <end position="1913"/>
    </location>
</feature>
<dbReference type="SMART" id="SM00033">
    <property type="entry name" value="CH"/>
    <property type="match status" value="2"/>
</dbReference>
<accession>A0ABR1DIX6</accession>
<feature type="repeat" description="Filamin" evidence="4">
    <location>
        <begin position="2425"/>
        <end position="2519"/>
    </location>
</feature>
<dbReference type="PROSITE" id="PS50194">
    <property type="entry name" value="FILAMIN_REPEAT"/>
    <property type="match status" value="21"/>
</dbReference>
<evidence type="ECO:0000313" key="7">
    <source>
        <dbReference type="EMBL" id="KAK6750424.1"/>
    </source>
</evidence>
<feature type="repeat" description="Filamin" evidence="4">
    <location>
        <begin position="835"/>
        <end position="925"/>
    </location>
</feature>
<dbReference type="EMBL" id="JAVFWL010000004">
    <property type="protein sequence ID" value="KAK6750424.1"/>
    <property type="molecule type" value="Genomic_DNA"/>
</dbReference>
<gene>
    <name evidence="7" type="primary">Necator_chrIV.g15713</name>
    <name evidence="7" type="ORF">RB195_002418</name>
</gene>
<feature type="compositionally biased region" description="Polar residues" evidence="5">
    <location>
        <begin position="1639"/>
        <end position="1656"/>
    </location>
</feature>
<dbReference type="SUPFAM" id="SSF81296">
    <property type="entry name" value="E set domains"/>
    <property type="match status" value="20"/>
</dbReference>
<comment type="similarity">
    <text evidence="1">Belongs to the filamin family.</text>
</comment>
<feature type="repeat" description="Filamin" evidence="4">
    <location>
        <begin position="1743"/>
        <end position="1827"/>
    </location>
</feature>
<dbReference type="Gene3D" id="1.10.418.10">
    <property type="entry name" value="Calponin-like domain"/>
    <property type="match status" value="2"/>
</dbReference>
<dbReference type="SUPFAM" id="SSF47576">
    <property type="entry name" value="Calponin-homology domain, CH-domain"/>
    <property type="match status" value="1"/>
</dbReference>
<evidence type="ECO:0000256" key="4">
    <source>
        <dbReference type="PROSITE-ProRule" id="PRU00087"/>
    </source>
</evidence>
<dbReference type="PANTHER" id="PTHR38537:SF8">
    <property type="entry name" value="FILAMIN-A"/>
    <property type="match status" value="1"/>
</dbReference>
<dbReference type="PROSITE" id="PS50021">
    <property type="entry name" value="CH"/>
    <property type="match status" value="2"/>
</dbReference>
<feature type="compositionally biased region" description="Low complexity" evidence="5">
    <location>
        <begin position="1583"/>
        <end position="1594"/>
    </location>
</feature>
<keyword evidence="3" id="KW-0009">Actin-binding</keyword>
<dbReference type="PROSITE" id="PS00019">
    <property type="entry name" value="ACTININ_1"/>
    <property type="match status" value="1"/>
</dbReference>
<feature type="repeat" description="Filamin" evidence="4">
    <location>
        <begin position="1137"/>
        <end position="1233"/>
    </location>
</feature>
<feature type="repeat" description="Filamin" evidence="4">
    <location>
        <begin position="450"/>
        <end position="548"/>
    </location>
</feature>